<dbReference type="RefSeq" id="WP_074240560.1">
    <property type="nucleotide sequence ID" value="NZ_FSRA01000001.1"/>
</dbReference>
<organism evidence="5 6">
    <name type="scientific">Chitinophaga niabensis</name>
    <dbReference type="NCBI Taxonomy" id="536979"/>
    <lineage>
        <taxon>Bacteria</taxon>
        <taxon>Pseudomonadati</taxon>
        <taxon>Bacteroidota</taxon>
        <taxon>Chitinophagia</taxon>
        <taxon>Chitinophagales</taxon>
        <taxon>Chitinophagaceae</taxon>
        <taxon>Chitinophaga</taxon>
    </lineage>
</organism>
<dbReference type="Proteomes" id="UP000185003">
    <property type="component" value="Unassembled WGS sequence"/>
</dbReference>
<evidence type="ECO:0000313" key="6">
    <source>
        <dbReference type="Proteomes" id="UP000185003"/>
    </source>
</evidence>
<dbReference type="PROSITE" id="PS01124">
    <property type="entry name" value="HTH_ARAC_FAMILY_2"/>
    <property type="match status" value="1"/>
</dbReference>
<gene>
    <name evidence="5" type="ORF">SAMN04488055_2316</name>
</gene>
<proteinExistence type="predicted"/>
<dbReference type="Pfam" id="PF20240">
    <property type="entry name" value="DUF6597"/>
    <property type="match status" value="1"/>
</dbReference>
<dbReference type="PANTHER" id="PTHR46796">
    <property type="entry name" value="HTH-TYPE TRANSCRIPTIONAL ACTIVATOR RHAS-RELATED"/>
    <property type="match status" value="1"/>
</dbReference>
<dbReference type="SMART" id="SM00342">
    <property type="entry name" value="HTH_ARAC"/>
    <property type="match status" value="1"/>
</dbReference>
<dbReference type="GO" id="GO:0043565">
    <property type="term" value="F:sequence-specific DNA binding"/>
    <property type="evidence" value="ECO:0007669"/>
    <property type="project" value="InterPro"/>
</dbReference>
<dbReference type="GO" id="GO:0003700">
    <property type="term" value="F:DNA-binding transcription factor activity"/>
    <property type="evidence" value="ECO:0007669"/>
    <property type="project" value="InterPro"/>
</dbReference>
<evidence type="ECO:0000256" key="1">
    <source>
        <dbReference type="ARBA" id="ARBA00023015"/>
    </source>
</evidence>
<dbReference type="InterPro" id="IPR018060">
    <property type="entry name" value="HTH_AraC"/>
</dbReference>
<dbReference type="EMBL" id="FSRA01000001">
    <property type="protein sequence ID" value="SIN96740.1"/>
    <property type="molecule type" value="Genomic_DNA"/>
</dbReference>
<keyword evidence="1" id="KW-0805">Transcription regulation</keyword>
<evidence type="ECO:0000259" key="4">
    <source>
        <dbReference type="PROSITE" id="PS01124"/>
    </source>
</evidence>
<keyword evidence="3" id="KW-0804">Transcription</keyword>
<protein>
    <submittedName>
        <fullName evidence="5">Helix-turn-helix domain-containing protein</fullName>
    </submittedName>
</protein>
<evidence type="ECO:0000313" key="5">
    <source>
        <dbReference type="EMBL" id="SIN96740.1"/>
    </source>
</evidence>
<dbReference type="AlphaFoldDB" id="A0A1N6FNG3"/>
<evidence type="ECO:0000256" key="2">
    <source>
        <dbReference type="ARBA" id="ARBA00023125"/>
    </source>
</evidence>
<dbReference type="PANTHER" id="PTHR46796:SF13">
    <property type="entry name" value="HTH-TYPE TRANSCRIPTIONAL ACTIVATOR RHAS"/>
    <property type="match status" value="1"/>
</dbReference>
<evidence type="ECO:0000256" key="3">
    <source>
        <dbReference type="ARBA" id="ARBA00023163"/>
    </source>
</evidence>
<dbReference type="Gene3D" id="1.10.10.60">
    <property type="entry name" value="Homeodomain-like"/>
    <property type="match status" value="1"/>
</dbReference>
<accession>A0A1N6FNG3</accession>
<dbReference type="InterPro" id="IPR050204">
    <property type="entry name" value="AraC_XylS_family_regulators"/>
</dbReference>
<name>A0A1N6FNG3_9BACT</name>
<keyword evidence="2" id="KW-0238">DNA-binding</keyword>
<keyword evidence="6" id="KW-1185">Reference proteome</keyword>
<dbReference type="OrthoDB" id="323290at2"/>
<reference evidence="5 6" key="1">
    <citation type="submission" date="2016-11" db="EMBL/GenBank/DDBJ databases">
        <authorList>
            <person name="Jaros S."/>
            <person name="Januszkiewicz K."/>
            <person name="Wedrychowicz H."/>
        </authorList>
    </citation>
    <scope>NUCLEOTIDE SEQUENCE [LARGE SCALE GENOMIC DNA]</scope>
    <source>
        <strain evidence="5 6">DSM 24787</strain>
    </source>
</reference>
<dbReference type="STRING" id="536979.SAMN04488055_2316"/>
<dbReference type="InterPro" id="IPR046532">
    <property type="entry name" value="DUF6597"/>
</dbReference>
<sequence>MKRTPNIRSLYLPVQPGPEHPAEGVGYQEILPDVRLQDYIYCYWQLKTRYPLTSPFHYRVIADGCMDVYFELEEPDKSYVMGFTNSFVEFELAKTFNYVGVRFFPSMFPQLYKISAAGLSNRAECLENVLPAVAKFLADSFSADLSPENLKALLDEHFLRHVSNIRIDADSRLYESIERILQNGGTMSVEKELPQGISVRQLRRLFEFYIGDTPKEFSRVVRFQKTLQAPEDYLNAGYYDQAHFIKEFKHLYGLTPGKALLK</sequence>
<feature type="domain" description="HTH araC/xylS-type" evidence="4">
    <location>
        <begin position="237"/>
        <end position="262"/>
    </location>
</feature>